<dbReference type="Proteomes" id="UP001372834">
    <property type="component" value="Unassembled WGS sequence"/>
</dbReference>
<feature type="region of interest" description="Disordered" evidence="5">
    <location>
        <begin position="340"/>
        <end position="372"/>
    </location>
</feature>
<keyword evidence="3 6" id="KW-1133">Transmembrane helix</keyword>
<dbReference type="InterPro" id="IPR006916">
    <property type="entry name" value="POPDC1-3"/>
</dbReference>
<gene>
    <name evidence="8" type="ORF">RUM43_010874</name>
    <name evidence="9" type="ORF">RUM44_013223</name>
</gene>
<dbReference type="GO" id="GO:0030552">
    <property type="term" value="F:cAMP binding"/>
    <property type="evidence" value="ECO:0007669"/>
    <property type="project" value="TreeGrafter"/>
</dbReference>
<accession>A0AAN8S0J1</accession>
<sequence>MAYHGGQGLGPNRDLPAWIEIGPAQNITWEFDGGVFNYTSYLFDSLRWCEKWRDPQHILFQLANVCFLLSYIAPSNRIGLVLMHSVLIFGFMLFSGWAWNVVCAPDVFSWNLAFMFLNLLQLFYVIYLLRPVKFDPELEDAYHTLFRPFKISRLTFKKLVSAEFAQIVSLHPGEAYAMQNLTRTDRLGLLLTGKVNVISDHQFLHPILPCEFLDSPEFESSRANVDEKFKVSIVAATPCRYLFWQRSSLEYLFVKETYLATVVTTLVAKDIATKLYAMNNKIVTVRGSHLDIRLPSVSISLGDKKKSPLSKLKPIILPGRRQKLSDKVSCIKERFRKETRKSTANGLVPELQPLREVPSFDDNESLLDTPSK</sequence>
<evidence type="ECO:0000313" key="10">
    <source>
        <dbReference type="Proteomes" id="UP001359485"/>
    </source>
</evidence>
<comment type="subcellular location">
    <subcellularLocation>
        <location evidence="1">Membrane</location>
        <topology evidence="1">Multi-pass membrane protein</topology>
    </subcellularLocation>
</comment>
<evidence type="ECO:0000259" key="7">
    <source>
        <dbReference type="Pfam" id="PF04831"/>
    </source>
</evidence>
<keyword evidence="2 6" id="KW-0812">Transmembrane</keyword>
<comment type="caution">
    <text evidence="8">The sequence shown here is derived from an EMBL/GenBank/DDBJ whole genome shotgun (WGS) entry which is preliminary data.</text>
</comment>
<evidence type="ECO:0000313" key="8">
    <source>
        <dbReference type="EMBL" id="KAK6620582.1"/>
    </source>
</evidence>
<protein>
    <recommendedName>
        <fullName evidence="7">POPDC1-3 domain-containing protein</fullName>
    </recommendedName>
</protein>
<dbReference type="PANTHER" id="PTHR12101">
    <property type="entry name" value="POPEYE DOMAIN CONTAINING PROTEIN"/>
    <property type="match status" value="1"/>
</dbReference>
<dbReference type="Pfam" id="PF04831">
    <property type="entry name" value="POPDC1-3"/>
    <property type="match status" value="1"/>
</dbReference>
<feature type="transmembrane region" description="Helical" evidence="6">
    <location>
        <begin position="80"/>
        <end position="102"/>
    </location>
</feature>
<evidence type="ECO:0000256" key="6">
    <source>
        <dbReference type="SAM" id="Phobius"/>
    </source>
</evidence>
<dbReference type="GO" id="GO:0051146">
    <property type="term" value="P:striated muscle cell differentiation"/>
    <property type="evidence" value="ECO:0007669"/>
    <property type="project" value="TreeGrafter"/>
</dbReference>
<evidence type="ECO:0000256" key="4">
    <source>
        <dbReference type="ARBA" id="ARBA00023136"/>
    </source>
</evidence>
<dbReference type="AlphaFoldDB" id="A0AAN8S0J1"/>
<feature type="transmembrane region" description="Helical" evidence="6">
    <location>
        <begin position="108"/>
        <end position="129"/>
    </location>
</feature>
<dbReference type="GO" id="GO:0042391">
    <property type="term" value="P:regulation of membrane potential"/>
    <property type="evidence" value="ECO:0007669"/>
    <property type="project" value="TreeGrafter"/>
</dbReference>
<evidence type="ECO:0000256" key="3">
    <source>
        <dbReference type="ARBA" id="ARBA00022989"/>
    </source>
</evidence>
<dbReference type="InterPro" id="IPR055272">
    <property type="entry name" value="POPDC1-3_dom"/>
</dbReference>
<dbReference type="GO" id="GO:0007507">
    <property type="term" value="P:heart development"/>
    <property type="evidence" value="ECO:0007669"/>
    <property type="project" value="TreeGrafter"/>
</dbReference>
<feature type="domain" description="POPDC1-3" evidence="7">
    <location>
        <begin position="55"/>
        <end position="281"/>
    </location>
</feature>
<evidence type="ECO:0000313" key="11">
    <source>
        <dbReference type="Proteomes" id="UP001372834"/>
    </source>
</evidence>
<dbReference type="EMBL" id="JAWJWE010000039">
    <property type="protein sequence ID" value="KAK6620582.1"/>
    <property type="molecule type" value="Genomic_DNA"/>
</dbReference>
<reference evidence="8 11" key="1">
    <citation type="submission" date="2023-10" db="EMBL/GenBank/DDBJ databases">
        <title>Genomes of two closely related lineages of the louse Polyplax serrata with different host specificities.</title>
        <authorList>
            <person name="Martinu J."/>
            <person name="Tarabai H."/>
            <person name="Stefka J."/>
            <person name="Hypsa V."/>
        </authorList>
    </citation>
    <scope>NUCLEOTIDE SEQUENCE [LARGE SCALE GENOMIC DNA]</scope>
    <source>
        <strain evidence="9">98ZLc_SE</strain>
        <strain evidence="8">HR10_N</strain>
    </source>
</reference>
<organism evidence="8 11">
    <name type="scientific">Polyplax serrata</name>
    <name type="common">Common mouse louse</name>
    <dbReference type="NCBI Taxonomy" id="468196"/>
    <lineage>
        <taxon>Eukaryota</taxon>
        <taxon>Metazoa</taxon>
        <taxon>Ecdysozoa</taxon>
        <taxon>Arthropoda</taxon>
        <taxon>Hexapoda</taxon>
        <taxon>Insecta</taxon>
        <taxon>Pterygota</taxon>
        <taxon>Neoptera</taxon>
        <taxon>Paraneoptera</taxon>
        <taxon>Psocodea</taxon>
        <taxon>Troctomorpha</taxon>
        <taxon>Phthiraptera</taxon>
        <taxon>Anoplura</taxon>
        <taxon>Polyplacidae</taxon>
        <taxon>Polyplax</taxon>
    </lineage>
</organism>
<evidence type="ECO:0000256" key="5">
    <source>
        <dbReference type="SAM" id="MobiDB-lite"/>
    </source>
</evidence>
<evidence type="ECO:0000313" key="9">
    <source>
        <dbReference type="EMBL" id="KAK6641511.1"/>
    </source>
</evidence>
<evidence type="ECO:0000256" key="2">
    <source>
        <dbReference type="ARBA" id="ARBA00022692"/>
    </source>
</evidence>
<dbReference type="EMBL" id="JAWJWF010000001">
    <property type="protein sequence ID" value="KAK6641511.1"/>
    <property type="molecule type" value="Genomic_DNA"/>
</dbReference>
<dbReference type="PANTHER" id="PTHR12101:SF30">
    <property type="entry name" value="POPEYE DOMAIN-CONTAINING PROTEIN 3-LIKE PROTEIN"/>
    <property type="match status" value="1"/>
</dbReference>
<keyword evidence="10" id="KW-1185">Reference proteome</keyword>
<dbReference type="GO" id="GO:0042383">
    <property type="term" value="C:sarcolemma"/>
    <property type="evidence" value="ECO:0007669"/>
    <property type="project" value="TreeGrafter"/>
</dbReference>
<evidence type="ECO:0000256" key="1">
    <source>
        <dbReference type="ARBA" id="ARBA00004141"/>
    </source>
</evidence>
<proteinExistence type="predicted"/>
<dbReference type="Proteomes" id="UP001359485">
    <property type="component" value="Unassembled WGS sequence"/>
</dbReference>
<keyword evidence="4 6" id="KW-0472">Membrane</keyword>
<name>A0AAN8S0J1_POLSC</name>